<sequence length="137" mass="15558">MQQNDTQPQFDDVDEFAHVFDSTLPEDEWKIRLPRELGLEARERARHDGITLTELTRRALLSDDSDGCSDAVGIGRMPKNSDGRKQLGDEWKIKLPYAVGHKARAKAKQDGISLSSLARRAITGYLRTRNQDEHPLF</sequence>
<dbReference type="EMBL" id="JGZQ01000003">
    <property type="protein sequence ID" value="KFI98443.1"/>
    <property type="molecule type" value="Genomic_DNA"/>
</dbReference>
<evidence type="ECO:0000313" key="2">
    <source>
        <dbReference type="Proteomes" id="UP000029091"/>
    </source>
</evidence>
<dbReference type="RefSeq" id="WP_003809266.1">
    <property type="nucleotide sequence ID" value="NZ_JDUX01000002.1"/>
</dbReference>
<reference evidence="1 2" key="1">
    <citation type="submission" date="2014-03" db="EMBL/GenBank/DDBJ databases">
        <title>Genomics of Bifidobacteria.</title>
        <authorList>
            <person name="Ventura M."/>
            <person name="Milani C."/>
            <person name="Lugli G.A."/>
        </authorList>
    </citation>
    <scope>NUCLEOTIDE SEQUENCE [LARGE SCALE GENOMIC DNA]</scope>
    <source>
        <strain evidence="2">JCM 15918</strain>
    </source>
</reference>
<dbReference type="Proteomes" id="UP000029091">
    <property type="component" value="Unassembled WGS sequence"/>
</dbReference>
<dbReference type="AlphaFoldDB" id="A0A087DSE3"/>
<comment type="caution">
    <text evidence="1">The sequence shown here is derived from an EMBL/GenBank/DDBJ whole genome shotgun (WGS) entry which is preliminary data.</text>
</comment>
<proteinExistence type="predicted"/>
<gene>
    <name evidence="1" type="ORF">BSTER_1030</name>
</gene>
<organism evidence="1 2">
    <name type="scientific">Bifidobacterium adolescentis JCM 15918</name>
    <dbReference type="NCBI Taxonomy" id="1437612"/>
    <lineage>
        <taxon>Bacteria</taxon>
        <taxon>Bacillati</taxon>
        <taxon>Actinomycetota</taxon>
        <taxon>Actinomycetes</taxon>
        <taxon>Bifidobacteriales</taxon>
        <taxon>Bifidobacteriaceae</taxon>
        <taxon>Bifidobacterium</taxon>
    </lineage>
</organism>
<name>A0A087DSE3_BIFAD</name>
<dbReference type="GeneID" id="23324935"/>
<protein>
    <submittedName>
        <fullName evidence="1">Uncharacterized protein</fullName>
    </submittedName>
</protein>
<accession>A0A087DSE3</accession>
<evidence type="ECO:0000313" key="1">
    <source>
        <dbReference type="EMBL" id="KFI98443.1"/>
    </source>
</evidence>